<evidence type="ECO:0000256" key="10">
    <source>
        <dbReference type="ARBA" id="ARBA00022741"/>
    </source>
</evidence>
<evidence type="ECO:0000256" key="21">
    <source>
        <dbReference type="SAM" id="Phobius"/>
    </source>
</evidence>
<name>A0A7N2MDN3_QUELO</name>
<dbReference type="Pfam" id="PF08276">
    <property type="entry name" value="PAN_2"/>
    <property type="match status" value="1"/>
</dbReference>
<dbReference type="Pfam" id="PF00954">
    <property type="entry name" value="S_locus_glycop"/>
    <property type="match status" value="1"/>
</dbReference>
<dbReference type="GO" id="GO:0004713">
    <property type="term" value="F:protein tyrosine kinase activity"/>
    <property type="evidence" value="ECO:0007669"/>
    <property type="project" value="InterPro"/>
</dbReference>
<dbReference type="SUPFAM" id="SSF51110">
    <property type="entry name" value="alpha-D-mannose-specific plant lectins"/>
    <property type="match status" value="1"/>
</dbReference>
<keyword evidence="17" id="KW-0325">Glycoprotein</keyword>
<dbReference type="InterPro" id="IPR000719">
    <property type="entry name" value="Prot_kinase_dom"/>
</dbReference>
<dbReference type="CDD" id="cd01098">
    <property type="entry name" value="PAN_AP_plant"/>
    <property type="match status" value="1"/>
</dbReference>
<comment type="catalytic activity">
    <reaction evidence="18">
        <text>L-threonyl-[protein] + ATP = O-phospho-L-threonyl-[protein] + ADP + H(+)</text>
        <dbReference type="Rhea" id="RHEA:46608"/>
        <dbReference type="Rhea" id="RHEA-COMP:11060"/>
        <dbReference type="Rhea" id="RHEA-COMP:11605"/>
        <dbReference type="ChEBI" id="CHEBI:15378"/>
        <dbReference type="ChEBI" id="CHEBI:30013"/>
        <dbReference type="ChEBI" id="CHEBI:30616"/>
        <dbReference type="ChEBI" id="CHEBI:61977"/>
        <dbReference type="ChEBI" id="CHEBI:456216"/>
        <dbReference type="EC" id="2.7.11.1"/>
    </reaction>
</comment>
<keyword evidence="16" id="KW-0675">Receptor</keyword>
<keyword evidence="9" id="KW-0430">Lectin</keyword>
<evidence type="ECO:0000259" key="24">
    <source>
        <dbReference type="PROSITE" id="PS50948"/>
    </source>
</evidence>
<dbReference type="Gene3D" id="2.90.10.10">
    <property type="entry name" value="Bulb-type lectin domain"/>
    <property type="match status" value="1"/>
</dbReference>
<evidence type="ECO:0000256" key="15">
    <source>
        <dbReference type="ARBA" id="ARBA00023157"/>
    </source>
</evidence>
<dbReference type="EMBL" id="LRBV02000008">
    <property type="status" value="NOT_ANNOTATED_CDS"/>
    <property type="molecule type" value="Genomic_DNA"/>
</dbReference>
<evidence type="ECO:0000256" key="16">
    <source>
        <dbReference type="ARBA" id="ARBA00023170"/>
    </source>
</evidence>
<dbReference type="PROSITE" id="PS50927">
    <property type="entry name" value="BULB_LECTIN"/>
    <property type="match status" value="1"/>
</dbReference>
<dbReference type="EC" id="2.7.11.1" evidence="2"/>
<comment type="subcellular location">
    <subcellularLocation>
        <location evidence="1">Cell membrane</location>
        <topology evidence="1">Single-pass type I membrane protein</topology>
    </subcellularLocation>
</comment>
<dbReference type="GO" id="GO:0030246">
    <property type="term" value="F:carbohydrate binding"/>
    <property type="evidence" value="ECO:0007669"/>
    <property type="project" value="UniProtKB-KW"/>
</dbReference>
<dbReference type="AlphaFoldDB" id="A0A7N2MDN3"/>
<dbReference type="Gene3D" id="1.10.510.10">
    <property type="entry name" value="Transferase(Phosphotransferase) domain 1"/>
    <property type="match status" value="1"/>
</dbReference>
<dbReference type="FunFam" id="3.30.200.20:FF:000330">
    <property type="entry name" value="G-type lectin S-receptor-like serine/threonine-protein kinase At4g03230"/>
    <property type="match status" value="1"/>
</dbReference>
<dbReference type="PIRSF" id="PIRSF000641">
    <property type="entry name" value="SRK"/>
    <property type="match status" value="1"/>
</dbReference>
<evidence type="ECO:0000256" key="14">
    <source>
        <dbReference type="ARBA" id="ARBA00023136"/>
    </source>
</evidence>
<dbReference type="InterPro" id="IPR020635">
    <property type="entry name" value="Tyr_kinase_cat_dom"/>
</dbReference>
<keyword evidence="10" id="KW-0547">Nucleotide-binding</keyword>
<evidence type="ECO:0000259" key="23">
    <source>
        <dbReference type="PROSITE" id="PS50927"/>
    </source>
</evidence>
<dbReference type="InterPro" id="IPR001245">
    <property type="entry name" value="Ser-Thr/Tyr_kinase_cat_dom"/>
</dbReference>
<keyword evidence="11" id="KW-0418">Kinase</keyword>
<evidence type="ECO:0000256" key="18">
    <source>
        <dbReference type="ARBA" id="ARBA00047899"/>
    </source>
</evidence>
<dbReference type="Pfam" id="PF07714">
    <property type="entry name" value="PK_Tyr_Ser-Thr"/>
    <property type="match status" value="1"/>
</dbReference>
<evidence type="ECO:0000256" key="20">
    <source>
        <dbReference type="SAM" id="MobiDB-lite"/>
    </source>
</evidence>
<dbReference type="SUPFAM" id="SSF56112">
    <property type="entry name" value="Protein kinase-like (PK-like)"/>
    <property type="match status" value="1"/>
</dbReference>
<feature type="compositionally biased region" description="Polar residues" evidence="20">
    <location>
        <begin position="921"/>
        <end position="931"/>
    </location>
</feature>
<keyword evidence="14 21" id="KW-0472">Membrane</keyword>
<evidence type="ECO:0000256" key="17">
    <source>
        <dbReference type="ARBA" id="ARBA00023180"/>
    </source>
</evidence>
<evidence type="ECO:0000256" key="11">
    <source>
        <dbReference type="ARBA" id="ARBA00022777"/>
    </source>
</evidence>
<evidence type="ECO:0000256" key="7">
    <source>
        <dbReference type="ARBA" id="ARBA00022692"/>
    </source>
</evidence>
<dbReference type="FunFam" id="2.90.10.10:FF:000009">
    <property type="entry name" value="Receptor-like serine/threonine-protein kinase SD1-8"/>
    <property type="match status" value="1"/>
</dbReference>
<keyword evidence="26" id="KW-1185">Reference proteome</keyword>
<evidence type="ECO:0000313" key="25">
    <source>
        <dbReference type="EnsemblPlants" id="QL08p034717:mrna"/>
    </source>
</evidence>
<dbReference type="EnsemblPlants" id="QL08p034717:mrna">
    <property type="protein sequence ID" value="QL08p034717:mrna"/>
    <property type="gene ID" value="QL08p034717"/>
</dbReference>
<dbReference type="InParanoid" id="A0A7N2MDN3"/>
<dbReference type="SMART" id="SM00473">
    <property type="entry name" value="PAN_AP"/>
    <property type="match status" value="1"/>
</dbReference>
<evidence type="ECO:0000259" key="22">
    <source>
        <dbReference type="PROSITE" id="PS50011"/>
    </source>
</evidence>
<dbReference type="InterPro" id="IPR001480">
    <property type="entry name" value="Bulb-type_lectin_dom"/>
</dbReference>
<evidence type="ECO:0000256" key="12">
    <source>
        <dbReference type="ARBA" id="ARBA00022840"/>
    </source>
</evidence>
<keyword evidence="3" id="KW-1003">Cell membrane</keyword>
<keyword evidence="5" id="KW-0597">Phosphoprotein</keyword>
<dbReference type="PROSITE" id="PS50948">
    <property type="entry name" value="PAN"/>
    <property type="match status" value="1"/>
</dbReference>
<evidence type="ECO:0000256" key="2">
    <source>
        <dbReference type="ARBA" id="ARBA00012513"/>
    </source>
</evidence>
<keyword evidence="4" id="KW-0723">Serine/threonine-protein kinase</keyword>
<evidence type="ECO:0000256" key="9">
    <source>
        <dbReference type="ARBA" id="ARBA00022734"/>
    </source>
</evidence>
<dbReference type="GO" id="GO:0005886">
    <property type="term" value="C:plasma membrane"/>
    <property type="evidence" value="ECO:0007669"/>
    <property type="project" value="UniProtKB-SubCell"/>
</dbReference>
<sequence>MASKREKSIIRSSRNLLLSSIFFLYIFLLCSSHVYCSARDILKHGEWIDSNKGSTLVSPGEMFELGFFTRPLESSSPKMFVGIQYHNSSKQAIVWVANRNNPIPEGSFGVFGIAEDGNLKVWDNSGKIYWSTELENSSSTNQIVKLMDSGNLVLSDDDDQSSKSLWESFKHPTDTFLPGMKMDENITLVSWTGPGDPTSGQFEFKQDQLGVYIYTITKKPVDYWKNRIPGKFLNSDKMPSPIANLLSNFSTKANYTYFKNETKPVMSKNYGDARLVMDYSGRLRYLTWDEERDNWSLAWEVPEDECSIYNACGKLGSCNINNWWKCKCLPGSKPTYPERWYSRNFTDGCTRNPTFCDKSGTTFLSLNIIKVSNPSTDFLVKDEEECRKECVAQCQCQAYSYQANENRTLRVHTITNTNQCWIWNNDLSDIQEEYTIDRNISIRDRNISIRVAKSDIGSSLRNCEPCGTNVIPYPLSTRPNCGDPMYLSFYCNYSTGQLSFKALTHTYRVDVIFPSEQKFVIQVNFTDNSHARNFGDQWLNHSLPFRVNSSFHDGSGNVSSEVTGVEISWEPPLEPTCDSPADCKDWPHSTCNAATDGKMRCLCTTNFRWDASNLTCTTGSSKENSTGKMLALIVQVSLIGVVVLSCTIICAYIWRRKMAKRQDIQSMDKRKRALRTLDTERHVKDLIDSGEFREEGETTDIDLPFFDLEIILEATHYFSDANKLGQGGFGPVYKGIFPGGQEIAVKRLSSVSRQGLQKFKNEVVLIAKLQHRNLVRLRGYCIKGDEKKLLYEYLPNKSLDSFIFVLLEIISGKKNTGFYQSEQALSLIGYVWKLWTENMVLDLIDQTLHETCNVDQFVKCVNVGLLCVQELLDDCPTMSNVVTMLDSETATVPTPKQPTFVPRRGQSSTTSSSSRPETYIELTSSLEEAQK</sequence>
<feature type="domain" description="Apple" evidence="24">
    <location>
        <begin position="356"/>
        <end position="447"/>
    </location>
</feature>
<keyword evidence="12" id="KW-0067">ATP-binding</keyword>
<accession>A0A7N2MDN3</accession>
<dbReference type="Proteomes" id="UP000594261">
    <property type="component" value="Chromosome 8"/>
</dbReference>
<evidence type="ECO:0000256" key="6">
    <source>
        <dbReference type="ARBA" id="ARBA00022679"/>
    </source>
</evidence>
<dbReference type="InterPro" id="IPR036426">
    <property type="entry name" value="Bulb-type_lectin_dom_sf"/>
</dbReference>
<feature type="transmembrane region" description="Helical" evidence="21">
    <location>
        <begin position="629"/>
        <end position="654"/>
    </location>
</feature>
<dbReference type="PROSITE" id="PS50011">
    <property type="entry name" value="PROTEIN_KINASE_DOM"/>
    <property type="match status" value="1"/>
</dbReference>
<dbReference type="InterPro" id="IPR011009">
    <property type="entry name" value="Kinase-like_dom_sf"/>
</dbReference>
<dbReference type="SMART" id="SM00219">
    <property type="entry name" value="TyrKc"/>
    <property type="match status" value="1"/>
</dbReference>
<dbReference type="PANTHER" id="PTHR32444">
    <property type="entry name" value="BULB-TYPE LECTIN DOMAIN-CONTAINING PROTEIN"/>
    <property type="match status" value="1"/>
</dbReference>
<dbReference type="Gramene" id="QL08p034717:mrna">
    <property type="protein sequence ID" value="QL08p034717:mrna"/>
    <property type="gene ID" value="QL08p034717"/>
</dbReference>
<dbReference type="Pfam" id="PF01453">
    <property type="entry name" value="B_lectin"/>
    <property type="match status" value="1"/>
</dbReference>
<dbReference type="Gene3D" id="3.30.200.20">
    <property type="entry name" value="Phosphorylase Kinase, domain 1"/>
    <property type="match status" value="1"/>
</dbReference>
<evidence type="ECO:0000256" key="13">
    <source>
        <dbReference type="ARBA" id="ARBA00022989"/>
    </source>
</evidence>
<keyword evidence="13 21" id="KW-1133">Transmembrane helix</keyword>
<keyword evidence="8" id="KW-0732">Signal</keyword>
<evidence type="ECO:0000256" key="8">
    <source>
        <dbReference type="ARBA" id="ARBA00022729"/>
    </source>
</evidence>
<evidence type="ECO:0000256" key="3">
    <source>
        <dbReference type="ARBA" id="ARBA00022475"/>
    </source>
</evidence>
<dbReference type="GO" id="GO:0048544">
    <property type="term" value="P:recognition of pollen"/>
    <property type="evidence" value="ECO:0007669"/>
    <property type="project" value="InterPro"/>
</dbReference>
<evidence type="ECO:0000256" key="19">
    <source>
        <dbReference type="ARBA" id="ARBA00048679"/>
    </source>
</evidence>
<dbReference type="SMART" id="SM00108">
    <property type="entry name" value="B_lectin"/>
    <property type="match status" value="1"/>
</dbReference>
<dbReference type="PANTHER" id="PTHR32444:SF235">
    <property type="entry name" value="OS01G0783900 PROTEIN"/>
    <property type="match status" value="1"/>
</dbReference>
<keyword evidence="15" id="KW-1015">Disulfide bond</keyword>
<protein>
    <recommendedName>
        <fullName evidence="2">non-specific serine/threonine protein kinase</fullName>
        <ecNumber evidence="2">2.7.11.1</ecNumber>
    </recommendedName>
</protein>
<evidence type="ECO:0000313" key="26">
    <source>
        <dbReference type="Proteomes" id="UP000594261"/>
    </source>
</evidence>
<feature type="domain" description="Protein kinase" evidence="22">
    <location>
        <begin position="718"/>
        <end position="931"/>
    </location>
</feature>
<dbReference type="InterPro" id="IPR024171">
    <property type="entry name" value="SRK-like_kinase"/>
</dbReference>
<reference evidence="25" key="2">
    <citation type="submission" date="2021-01" db="UniProtKB">
        <authorList>
            <consortium name="EnsemblPlants"/>
        </authorList>
    </citation>
    <scope>IDENTIFICATION</scope>
</reference>
<proteinExistence type="predicted"/>
<comment type="catalytic activity">
    <reaction evidence="19">
        <text>L-seryl-[protein] + ATP = O-phospho-L-seryl-[protein] + ADP + H(+)</text>
        <dbReference type="Rhea" id="RHEA:17989"/>
        <dbReference type="Rhea" id="RHEA-COMP:9863"/>
        <dbReference type="Rhea" id="RHEA-COMP:11604"/>
        <dbReference type="ChEBI" id="CHEBI:15378"/>
        <dbReference type="ChEBI" id="CHEBI:29999"/>
        <dbReference type="ChEBI" id="CHEBI:30616"/>
        <dbReference type="ChEBI" id="CHEBI:83421"/>
        <dbReference type="ChEBI" id="CHEBI:456216"/>
        <dbReference type="EC" id="2.7.11.1"/>
    </reaction>
</comment>
<dbReference type="InterPro" id="IPR003609">
    <property type="entry name" value="Pan_app"/>
</dbReference>
<evidence type="ECO:0000256" key="5">
    <source>
        <dbReference type="ARBA" id="ARBA00022553"/>
    </source>
</evidence>
<dbReference type="CDD" id="cd00028">
    <property type="entry name" value="B_lectin"/>
    <property type="match status" value="1"/>
</dbReference>
<feature type="domain" description="Bulb-type lectin" evidence="23">
    <location>
        <begin position="48"/>
        <end position="167"/>
    </location>
</feature>
<evidence type="ECO:0000256" key="1">
    <source>
        <dbReference type="ARBA" id="ARBA00004251"/>
    </source>
</evidence>
<keyword evidence="7 21" id="KW-0812">Transmembrane</keyword>
<dbReference type="GO" id="GO:0005524">
    <property type="term" value="F:ATP binding"/>
    <property type="evidence" value="ECO:0007669"/>
    <property type="project" value="UniProtKB-KW"/>
</dbReference>
<dbReference type="InterPro" id="IPR000858">
    <property type="entry name" value="S_locus_glycoprot_dom"/>
</dbReference>
<feature type="region of interest" description="Disordered" evidence="20">
    <location>
        <begin position="892"/>
        <end position="931"/>
    </location>
</feature>
<reference evidence="25 26" key="1">
    <citation type="journal article" date="2016" name="G3 (Bethesda)">
        <title>First Draft Assembly and Annotation of the Genome of a California Endemic Oak Quercus lobata Nee (Fagaceae).</title>
        <authorList>
            <person name="Sork V.L."/>
            <person name="Fitz-Gibbon S.T."/>
            <person name="Puiu D."/>
            <person name="Crepeau M."/>
            <person name="Gugger P.F."/>
            <person name="Sherman R."/>
            <person name="Stevens K."/>
            <person name="Langley C.H."/>
            <person name="Pellegrini M."/>
            <person name="Salzberg S.L."/>
        </authorList>
    </citation>
    <scope>NUCLEOTIDE SEQUENCE [LARGE SCALE GENOMIC DNA]</scope>
    <source>
        <strain evidence="25 26">cv. SW786</strain>
    </source>
</reference>
<organism evidence="25 26">
    <name type="scientific">Quercus lobata</name>
    <name type="common">Valley oak</name>
    <dbReference type="NCBI Taxonomy" id="97700"/>
    <lineage>
        <taxon>Eukaryota</taxon>
        <taxon>Viridiplantae</taxon>
        <taxon>Streptophyta</taxon>
        <taxon>Embryophyta</taxon>
        <taxon>Tracheophyta</taxon>
        <taxon>Spermatophyta</taxon>
        <taxon>Magnoliopsida</taxon>
        <taxon>eudicotyledons</taxon>
        <taxon>Gunneridae</taxon>
        <taxon>Pentapetalae</taxon>
        <taxon>rosids</taxon>
        <taxon>fabids</taxon>
        <taxon>Fagales</taxon>
        <taxon>Fagaceae</taxon>
        <taxon>Quercus</taxon>
    </lineage>
</organism>
<dbReference type="GO" id="GO:0004674">
    <property type="term" value="F:protein serine/threonine kinase activity"/>
    <property type="evidence" value="ECO:0007669"/>
    <property type="project" value="UniProtKB-KW"/>
</dbReference>
<evidence type="ECO:0000256" key="4">
    <source>
        <dbReference type="ARBA" id="ARBA00022527"/>
    </source>
</evidence>
<keyword evidence="6" id="KW-0808">Transferase</keyword>